<evidence type="ECO:0000313" key="2">
    <source>
        <dbReference type="Proteomes" id="UP000673383"/>
    </source>
</evidence>
<accession>A0A8I2C736</accession>
<evidence type="ECO:0000313" key="1">
    <source>
        <dbReference type="EMBL" id="MBP1297564.1"/>
    </source>
</evidence>
<dbReference type="EMBL" id="JAFICZ010000001">
    <property type="protein sequence ID" value="MBP1297564.1"/>
    <property type="molecule type" value="Genomic_DNA"/>
</dbReference>
<dbReference type="AlphaFoldDB" id="A0A8I2C736"/>
<sequence length="88" mass="9824">MDYFEQLRQGGPSYLVYGDEPTSYAIHCRDPDNDSVVLEFQTVASEAKAHEDGEWEVQFGPSGGFTGRPIPGWQGRVYLMASLVKQPL</sequence>
<organism evidence="1 2">
    <name type="scientific">Bradyrhizobium elkanii</name>
    <dbReference type="NCBI Taxonomy" id="29448"/>
    <lineage>
        <taxon>Bacteria</taxon>
        <taxon>Pseudomonadati</taxon>
        <taxon>Pseudomonadota</taxon>
        <taxon>Alphaproteobacteria</taxon>
        <taxon>Hyphomicrobiales</taxon>
        <taxon>Nitrobacteraceae</taxon>
        <taxon>Bradyrhizobium</taxon>
    </lineage>
</organism>
<dbReference type="RefSeq" id="WP_172647925.1">
    <property type="nucleotide sequence ID" value="NZ_JAFICZ010000001.1"/>
</dbReference>
<dbReference type="Proteomes" id="UP000673383">
    <property type="component" value="Unassembled WGS sequence"/>
</dbReference>
<name>A0A8I2C736_BRAEL</name>
<protein>
    <submittedName>
        <fullName evidence="1">Uncharacterized protein</fullName>
    </submittedName>
</protein>
<comment type="caution">
    <text evidence="1">The sequence shown here is derived from an EMBL/GenBank/DDBJ whole genome shotgun (WGS) entry which is preliminary data.</text>
</comment>
<reference evidence="1" key="1">
    <citation type="submission" date="2021-02" db="EMBL/GenBank/DDBJ databases">
        <title>Genomic Encyclopedia of Type Strains, Phase IV (KMG-V): Genome sequencing to study the core and pangenomes of soil and plant-associated prokaryotes.</title>
        <authorList>
            <person name="Whitman W."/>
        </authorList>
    </citation>
    <scope>NUCLEOTIDE SEQUENCE</scope>
    <source>
        <strain evidence="1">USDA 406</strain>
    </source>
</reference>
<proteinExistence type="predicted"/>
<gene>
    <name evidence="1" type="ORF">JOH49_007317</name>
</gene>